<dbReference type="EMBL" id="BDFD01000023">
    <property type="protein sequence ID" value="GAV21211.1"/>
    <property type="molecule type" value="Genomic_DNA"/>
</dbReference>
<organism evidence="1 2">
    <name type="scientific">Mariprofundus micogutta</name>
    <dbReference type="NCBI Taxonomy" id="1921010"/>
    <lineage>
        <taxon>Bacteria</taxon>
        <taxon>Pseudomonadati</taxon>
        <taxon>Pseudomonadota</taxon>
        <taxon>Candidatius Mariprofundia</taxon>
        <taxon>Mariprofundales</taxon>
        <taxon>Mariprofundaceae</taxon>
        <taxon>Mariprofundus</taxon>
    </lineage>
</organism>
<accession>A0A1L8CQL6</accession>
<name>A0A1L8CQL6_9PROT</name>
<dbReference type="AlphaFoldDB" id="A0A1L8CQL6"/>
<protein>
    <submittedName>
        <fullName evidence="1">Uncharacterized protein</fullName>
    </submittedName>
</protein>
<keyword evidence="2" id="KW-1185">Reference proteome</keyword>
<reference evidence="1 2" key="1">
    <citation type="journal article" date="2017" name="Arch. Microbiol.">
        <title>Mariprofundus micogutta sp. nov., a novel iron-oxidizing zetaproteobacterium isolated from a deep-sea hydrothermal field at the Bayonnaise knoll of the Izu-Ogasawara arc, and a description of Mariprofundales ord. nov. and Zetaproteobacteria classis nov.</title>
        <authorList>
            <person name="Makita H."/>
            <person name="Tanaka E."/>
            <person name="Mitsunobu S."/>
            <person name="Miyazaki M."/>
            <person name="Nunoura T."/>
            <person name="Uematsu K."/>
            <person name="Takaki Y."/>
            <person name="Nishi S."/>
            <person name="Shimamura S."/>
            <person name="Takai K."/>
        </authorList>
    </citation>
    <scope>NUCLEOTIDE SEQUENCE [LARGE SCALE GENOMIC DNA]</scope>
    <source>
        <strain evidence="1 2">ET2</strain>
    </source>
</reference>
<dbReference type="Proteomes" id="UP000231632">
    <property type="component" value="Unassembled WGS sequence"/>
</dbReference>
<sequence length="93" mass="10781">MAYFWQGRVLKEVPCSDFLFYGLPLPLAVLQVSAITAHGDNIVIRVAKFLYNSRIAFDLIYQFKLNFQKLMWKWNDAGFKMSNGIESITVDQK</sequence>
<evidence type="ECO:0000313" key="2">
    <source>
        <dbReference type="Proteomes" id="UP000231632"/>
    </source>
</evidence>
<comment type="caution">
    <text evidence="1">The sequence shown here is derived from an EMBL/GenBank/DDBJ whole genome shotgun (WGS) entry which is preliminary data.</text>
</comment>
<evidence type="ECO:0000313" key="1">
    <source>
        <dbReference type="EMBL" id="GAV21211.1"/>
    </source>
</evidence>
<gene>
    <name evidence="1" type="ORF">MMIC_P2191</name>
</gene>
<proteinExistence type="predicted"/>